<name>A0A091EKJ3_FUKDA</name>
<evidence type="ECO:0000313" key="1">
    <source>
        <dbReference type="EMBL" id="KFO36076.1"/>
    </source>
</evidence>
<evidence type="ECO:0000313" key="2">
    <source>
        <dbReference type="Proteomes" id="UP000028990"/>
    </source>
</evidence>
<keyword evidence="2" id="KW-1185">Reference proteome</keyword>
<reference evidence="1 2" key="1">
    <citation type="submission" date="2013-11" db="EMBL/GenBank/DDBJ databases">
        <title>The Damaraland mole rat (Fukomys damarensis) genome and evolution of African mole rats.</title>
        <authorList>
            <person name="Gladyshev V.N."/>
            <person name="Fang X."/>
        </authorList>
    </citation>
    <scope>NUCLEOTIDE SEQUENCE [LARGE SCALE GENOMIC DNA]</scope>
    <source>
        <tissue evidence="1">Liver</tissue>
    </source>
</reference>
<gene>
    <name evidence="1" type="ORF">H920_02520</name>
</gene>
<dbReference type="EMBL" id="KN121539">
    <property type="protein sequence ID" value="KFO36076.1"/>
    <property type="molecule type" value="Genomic_DNA"/>
</dbReference>
<dbReference type="Proteomes" id="UP000028990">
    <property type="component" value="Unassembled WGS sequence"/>
</dbReference>
<keyword evidence="1" id="KW-0675">Receptor</keyword>
<dbReference type="InterPro" id="IPR013783">
    <property type="entry name" value="Ig-like_fold"/>
</dbReference>
<protein>
    <submittedName>
        <fullName evidence="1">Receptor-type tyrosine-protein phosphatase mu</fullName>
    </submittedName>
</protein>
<accession>A0A091EKJ3</accession>
<sequence length="109" mass="12200">MSSLIQVAQLEAVSTAGHAAARTPHFLWIQNMEVNAGQSATFQCSVIGRTSSKEDRLWLQVQCHRQVPHDTYEQEGRLLCGRSWSWSPVKSLTPDLSPFQYSAIPRCSP</sequence>
<dbReference type="Gene3D" id="2.60.40.10">
    <property type="entry name" value="Immunoglobulins"/>
    <property type="match status" value="1"/>
</dbReference>
<proteinExistence type="predicted"/>
<organism evidence="1 2">
    <name type="scientific">Fukomys damarensis</name>
    <name type="common">Damaraland mole rat</name>
    <name type="synonym">Cryptomys damarensis</name>
    <dbReference type="NCBI Taxonomy" id="885580"/>
    <lineage>
        <taxon>Eukaryota</taxon>
        <taxon>Metazoa</taxon>
        <taxon>Chordata</taxon>
        <taxon>Craniata</taxon>
        <taxon>Vertebrata</taxon>
        <taxon>Euteleostomi</taxon>
        <taxon>Mammalia</taxon>
        <taxon>Eutheria</taxon>
        <taxon>Euarchontoglires</taxon>
        <taxon>Glires</taxon>
        <taxon>Rodentia</taxon>
        <taxon>Hystricomorpha</taxon>
        <taxon>Bathyergidae</taxon>
        <taxon>Fukomys</taxon>
    </lineage>
</organism>
<dbReference type="AlphaFoldDB" id="A0A091EKJ3"/>